<comment type="subunit">
    <text evidence="5">Component of the eukaryotic translation initiation factor 3 (eIF-3) complex.</text>
</comment>
<reference evidence="7 8" key="1">
    <citation type="journal article" date="2017" name="Mol. Ecol.">
        <title>Comparative and population genomic landscape of Phellinus noxius: A hypervariable fungus causing root rot in trees.</title>
        <authorList>
            <person name="Chung C.L."/>
            <person name="Lee T.J."/>
            <person name="Akiba M."/>
            <person name="Lee H.H."/>
            <person name="Kuo T.H."/>
            <person name="Liu D."/>
            <person name="Ke H.M."/>
            <person name="Yokoi T."/>
            <person name="Roa M.B."/>
            <person name="Lu M.J."/>
            <person name="Chang Y.Y."/>
            <person name="Ann P.J."/>
            <person name="Tsai J.N."/>
            <person name="Chen C.Y."/>
            <person name="Tzean S.S."/>
            <person name="Ota Y."/>
            <person name="Hattori T."/>
            <person name="Sahashi N."/>
            <person name="Liou R.F."/>
            <person name="Kikuchi T."/>
            <person name="Tsai I.J."/>
        </authorList>
    </citation>
    <scope>NUCLEOTIDE SEQUENCE [LARGE SCALE GENOMIC DNA]</scope>
    <source>
        <strain evidence="7 8">FFPRI411160</strain>
    </source>
</reference>
<evidence type="ECO:0000256" key="2">
    <source>
        <dbReference type="ARBA" id="ARBA00022490"/>
    </source>
</evidence>
<dbReference type="AlphaFoldDB" id="A0A286UNU4"/>
<dbReference type="OrthoDB" id="10267031at2759"/>
<keyword evidence="2 5" id="KW-0963">Cytoplasm</keyword>
<comment type="caution">
    <text evidence="7">The sequence shown here is derived from an EMBL/GenBank/DDBJ whole genome shotgun (WGS) entry which is preliminary data.</text>
</comment>
<evidence type="ECO:0000313" key="8">
    <source>
        <dbReference type="Proteomes" id="UP000217199"/>
    </source>
</evidence>
<dbReference type="PROSITE" id="PS50250">
    <property type="entry name" value="PCI"/>
    <property type="match status" value="1"/>
</dbReference>
<organism evidence="7 8">
    <name type="scientific">Pyrrhoderma noxium</name>
    <dbReference type="NCBI Taxonomy" id="2282107"/>
    <lineage>
        <taxon>Eukaryota</taxon>
        <taxon>Fungi</taxon>
        <taxon>Dikarya</taxon>
        <taxon>Basidiomycota</taxon>
        <taxon>Agaricomycotina</taxon>
        <taxon>Agaricomycetes</taxon>
        <taxon>Hymenochaetales</taxon>
        <taxon>Hymenochaetaceae</taxon>
        <taxon>Pyrrhoderma</taxon>
    </lineage>
</organism>
<evidence type="ECO:0000256" key="3">
    <source>
        <dbReference type="ARBA" id="ARBA00022540"/>
    </source>
</evidence>
<dbReference type="InterPro" id="IPR036390">
    <property type="entry name" value="WH_DNA-bd_sf"/>
</dbReference>
<gene>
    <name evidence="7" type="ORF">PNOK_0386700</name>
</gene>
<dbReference type="SUPFAM" id="SSF46785">
    <property type="entry name" value="Winged helix' DNA-binding domain"/>
    <property type="match status" value="1"/>
</dbReference>
<evidence type="ECO:0000256" key="5">
    <source>
        <dbReference type="HAMAP-Rule" id="MF_03012"/>
    </source>
</evidence>
<dbReference type="InterPro" id="IPR000717">
    <property type="entry name" value="PCI_dom"/>
</dbReference>
<dbReference type="FunCoup" id="A0A286UNU4">
    <property type="interactions" value="613"/>
</dbReference>
<dbReference type="HAMAP" id="MF_03012">
    <property type="entry name" value="eIF3m"/>
    <property type="match status" value="1"/>
</dbReference>
<keyword evidence="4 5" id="KW-0648">Protein biosynthesis</keyword>
<evidence type="ECO:0000256" key="4">
    <source>
        <dbReference type="ARBA" id="ARBA00022917"/>
    </source>
</evidence>
<protein>
    <recommendedName>
        <fullName evidence="5">Eukaryotic translation initiation factor 3 subunit M</fullName>
        <shortName evidence="5">eIF3m</shortName>
    </recommendedName>
</protein>
<sequence length="417" mass="45906">MVNTDSVSVFTEGTFEEQIHELVEYIARSKPEADRVAFKQPFADSLKTEKDQDSDSVSSEKKQEIIQQVLGAVDGLGDGSDREIEGFFNLLFSHIITLYTSEISVLSSAISKLITVIMQQTASEQTPVKYRVLANLFNALPRISPVRLTVCNALLKLAVENDEIENLHLSVADTERWLSEWSTSSEEKSAFLKAVADAFSASGYPETAFSFSTSYVRSLASTAPAGPAALELIASALSLPSVFDFDSILKLDAIQTQKAHPLFALLQIFNSQGLEEFTRWKDSNLTILDSFNLDANVLEKKIRLLILSQLGFSKIGQNLTYSEIASALQIGEAEVEKWAIDVIRAGLLSGKLSQTAQTLHVIRASPRGFANEQWKVLEQRLLDWKEGLSGVRSVLLSTRQLNTIFRGLASGSSDCSI</sequence>
<dbReference type="Proteomes" id="UP000217199">
    <property type="component" value="Unassembled WGS sequence"/>
</dbReference>
<dbReference type="STRING" id="2282107.A0A286UNU4"/>
<dbReference type="GO" id="GO:0033290">
    <property type="term" value="C:eukaryotic 48S preinitiation complex"/>
    <property type="evidence" value="ECO:0007669"/>
    <property type="project" value="UniProtKB-UniRule"/>
</dbReference>
<accession>A0A286UNU4</accession>
<dbReference type="InterPro" id="IPR045237">
    <property type="entry name" value="COPS7/eIF3m"/>
</dbReference>
<keyword evidence="3 5" id="KW-0396">Initiation factor</keyword>
<dbReference type="PANTHER" id="PTHR15350:SF2">
    <property type="entry name" value="EUKARYOTIC TRANSLATION INITIATION FACTOR 3 SUBUNIT M"/>
    <property type="match status" value="1"/>
</dbReference>
<dbReference type="Pfam" id="PF01399">
    <property type="entry name" value="PCI"/>
    <property type="match status" value="1"/>
</dbReference>
<dbReference type="GO" id="GO:0016282">
    <property type="term" value="C:eukaryotic 43S preinitiation complex"/>
    <property type="evidence" value="ECO:0007669"/>
    <property type="project" value="UniProtKB-UniRule"/>
</dbReference>
<comment type="similarity">
    <text evidence="5">Belongs to the eIF-3 subunit M family.</text>
</comment>
<name>A0A286UNU4_9AGAM</name>
<evidence type="ECO:0000259" key="6">
    <source>
        <dbReference type="PROSITE" id="PS50250"/>
    </source>
</evidence>
<dbReference type="PANTHER" id="PTHR15350">
    <property type="entry name" value="COP9 SIGNALOSOME COMPLEX SUBUNIT 7/DENDRITIC CELL PROTEIN GA17"/>
    <property type="match status" value="1"/>
</dbReference>
<dbReference type="GO" id="GO:0001732">
    <property type="term" value="P:formation of cytoplasmic translation initiation complex"/>
    <property type="evidence" value="ECO:0007669"/>
    <property type="project" value="UniProtKB-UniRule"/>
</dbReference>
<feature type="domain" description="PCI" evidence="6">
    <location>
        <begin position="184"/>
        <end position="366"/>
    </location>
</feature>
<comment type="subcellular location">
    <subcellularLocation>
        <location evidence="5">Cytoplasm</location>
    </subcellularLocation>
</comment>
<dbReference type="EMBL" id="NBII01000003">
    <property type="protein sequence ID" value="PAV21240.1"/>
    <property type="molecule type" value="Genomic_DNA"/>
</dbReference>
<evidence type="ECO:0000256" key="1">
    <source>
        <dbReference type="ARBA" id="ARBA00008482"/>
    </source>
</evidence>
<dbReference type="InterPro" id="IPR027528">
    <property type="entry name" value="eIF3m"/>
</dbReference>
<comment type="function">
    <text evidence="5">Component of the eukaryotic translation initiation factor 3 (eIF-3) complex, which is involved in protein synthesis of a specialized repertoire of mRNAs and, together with other initiation factors, stimulates binding of mRNA and methionyl-tRNAi to the 40S ribosome. The eIF-3 complex specifically targets and initiates translation of a subset of mRNAs involved in cell proliferation.</text>
</comment>
<dbReference type="GO" id="GO:0003743">
    <property type="term" value="F:translation initiation factor activity"/>
    <property type="evidence" value="ECO:0007669"/>
    <property type="project" value="UniProtKB-UniRule"/>
</dbReference>
<evidence type="ECO:0000313" key="7">
    <source>
        <dbReference type="EMBL" id="PAV21240.1"/>
    </source>
</evidence>
<keyword evidence="8" id="KW-1185">Reference proteome</keyword>
<proteinExistence type="inferred from homology"/>
<dbReference type="InterPro" id="IPR040750">
    <property type="entry name" value="eIF3m_C_helix"/>
</dbReference>
<dbReference type="SMART" id="SM00088">
    <property type="entry name" value="PINT"/>
    <property type="match status" value="1"/>
</dbReference>
<dbReference type="GO" id="GO:0071541">
    <property type="term" value="C:eukaryotic translation initiation factor 3 complex, eIF3m"/>
    <property type="evidence" value="ECO:0007669"/>
    <property type="project" value="UniProtKB-UniRule"/>
</dbReference>
<dbReference type="Pfam" id="PF18005">
    <property type="entry name" value="eIF3m_C_helix"/>
    <property type="match status" value="1"/>
</dbReference>
<dbReference type="InParanoid" id="A0A286UNU4"/>
<comment type="similarity">
    <text evidence="1">Belongs to the CSN7/EIF3M family. CSN7 subfamily.</text>
</comment>